<evidence type="ECO:0000313" key="7">
    <source>
        <dbReference type="Proteomes" id="UP000294933"/>
    </source>
</evidence>
<accession>A0A4R5XI40</accession>
<feature type="region of interest" description="Disordered" evidence="4">
    <location>
        <begin position="162"/>
        <end position="181"/>
    </location>
</feature>
<comment type="similarity">
    <text evidence="1">Belongs to the eukaryotic initiation factor 4G family.</text>
</comment>
<dbReference type="SUPFAM" id="SSF52047">
    <property type="entry name" value="RNI-like"/>
    <property type="match status" value="1"/>
</dbReference>
<dbReference type="EMBL" id="ML170156">
    <property type="protein sequence ID" value="TDL30146.1"/>
    <property type="molecule type" value="Genomic_DNA"/>
</dbReference>
<proteinExistence type="inferred from homology"/>
<dbReference type="SUPFAM" id="SSF48371">
    <property type="entry name" value="ARM repeat"/>
    <property type="match status" value="1"/>
</dbReference>
<dbReference type="Proteomes" id="UP000294933">
    <property type="component" value="Unassembled WGS sequence"/>
</dbReference>
<dbReference type="InterPro" id="IPR001810">
    <property type="entry name" value="F-box_dom"/>
</dbReference>
<dbReference type="PANTHER" id="PTHR23253:SF9">
    <property type="entry name" value="EUKARYOTIC TRANSLATION INITIATION FACTOR 4 GAMMA 2"/>
    <property type="match status" value="1"/>
</dbReference>
<dbReference type="GO" id="GO:0016281">
    <property type="term" value="C:eukaryotic translation initiation factor 4F complex"/>
    <property type="evidence" value="ECO:0007669"/>
    <property type="project" value="TreeGrafter"/>
</dbReference>
<evidence type="ECO:0000256" key="2">
    <source>
        <dbReference type="ARBA" id="ARBA00022540"/>
    </source>
</evidence>
<keyword evidence="3" id="KW-0648">Protein biosynthesis</keyword>
<dbReference type="SUPFAM" id="SSF81383">
    <property type="entry name" value="F-box domain"/>
    <property type="match status" value="1"/>
</dbReference>
<keyword evidence="7" id="KW-1185">Reference proteome</keyword>
<dbReference type="GO" id="GO:0003743">
    <property type="term" value="F:translation initiation factor activity"/>
    <property type="evidence" value="ECO:0007669"/>
    <property type="project" value="UniProtKB-KW"/>
</dbReference>
<dbReference type="PANTHER" id="PTHR23253">
    <property type="entry name" value="EUKARYOTIC TRANSLATION INITIATION FACTOR 4 GAMMA"/>
    <property type="match status" value="1"/>
</dbReference>
<dbReference type="SMART" id="SM00543">
    <property type="entry name" value="MIF4G"/>
    <property type="match status" value="1"/>
</dbReference>
<dbReference type="InterPro" id="IPR036047">
    <property type="entry name" value="F-box-like_dom_sf"/>
</dbReference>
<feature type="compositionally biased region" description="Low complexity" evidence="4">
    <location>
        <begin position="169"/>
        <end position="181"/>
    </location>
</feature>
<dbReference type="Gene3D" id="3.80.10.10">
    <property type="entry name" value="Ribonuclease Inhibitor"/>
    <property type="match status" value="1"/>
</dbReference>
<gene>
    <name evidence="6" type="ORF">BD410DRAFT_834328</name>
</gene>
<feature type="domain" description="MIF4G" evidence="5">
    <location>
        <begin position="32"/>
        <end position="278"/>
    </location>
</feature>
<evidence type="ECO:0000259" key="5">
    <source>
        <dbReference type="SMART" id="SM00543"/>
    </source>
</evidence>
<dbReference type="InterPro" id="IPR032675">
    <property type="entry name" value="LRR_dom_sf"/>
</dbReference>
<sequence length="673" mass="75992">MDRSKKPSGKQTARSKHAAPPVKQPSAEPQIHRKARALLNKLTRGNFDSILLQIVSLVDMSDAEQYRDSLAFIGQFILKQAMDDRFSEVYARISHRMTEKITREVREHGRSVGKGSGTIIVGGLLFRNLLVNLCQSGFGGIWRAPKTTTGAMEATTVTYRNNHTKRATSNKNANASGSSSSQIVPIHRPSLVRFIGRLYIFQVISEDVVHACIKALLDTAEHANVCALLSISGKTLDTYRGRKFMDEVFARIKVVNSRNIAPRNHFMLQDIIELRERQWTPRHSVVPPTATAQVQAVTDNGVSSELWPPLTKAVDKLSLGNPKRSKPPPITSAMIDILPPEILVSVFEAGMTTWHDSRNPYPWQLRVSSVSRHWRELAISTPQMWAKIHIDSRDTSHPEWLPVWIERSAAYPLDISLDLKLYDAYQLEQSFKEHVFPQILRWRRVSIHAAREESVTQIFSCLRDASASVLQELEIRVGDIHGSHVHISEHSMHPKIMSGGTPSLYSVRISGLCLHCSKFAQGLTTMDIGGEVHTVGDTTFRDLKEVFAASPALRNLIIRRLDIDFSENDKFSLIEIPKLSSLTVDFEIRHGNPSSNVEFFSHLSLPVLERLEILRISETEFLALLRRSQPRYPTIQNLTLVHCNSHCETLSNFLKLFPVLKHQGKKGWLCCRM</sequence>
<dbReference type="Gene3D" id="1.25.40.180">
    <property type="match status" value="1"/>
</dbReference>
<dbReference type="OrthoDB" id="3225069at2759"/>
<dbReference type="InterPro" id="IPR016024">
    <property type="entry name" value="ARM-type_fold"/>
</dbReference>
<name>A0A4R5XI40_9AGAM</name>
<evidence type="ECO:0000256" key="3">
    <source>
        <dbReference type="ARBA" id="ARBA00022917"/>
    </source>
</evidence>
<dbReference type="STRING" id="50990.A0A4R5XI40"/>
<organism evidence="6 7">
    <name type="scientific">Rickenella mellea</name>
    <dbReference type="NCBI Taxonomy" id="50990"/>
    <lineage>
        <taxon>Eukaryota</taxon>
        <taxon>Fungi</taxon>
        <taxon>Dikarya</taxon>
        <taxon>Basidiomycota</taxon>
        <taxon>Agaricomycotina</taxon>
        <taxon>Agaricomycetes</taxon>
        <taxon>Hymenochaetales</taxon>
        <taxon>Rickenellaceae</taxon>
        <taxon>Rickenella</taxon>
    </lineage>
</organism>
<dbReference type="Pfam" id="PF02854">
    <property type="entry name" value="MIF4G"/>
    <property type="match status" value="1"/>
</dbReference>
<dbReference type="AlphaFoldDB" id="A0A4R5XI40"/>
<dbReference type="VEuPathDB" id="FungiDB:BD410DRAFT_834328"/>
<protein>
    <submittedName>
        <fullName evidence="6">ARM repeat-containing protein</fullName>
    </submittedName>
</protein>
<dbReference type="Pfam" id="PF12937">
    <property type="entry name" value="F-box-like"/>
    <property type="match status" value="1"/>
</dbReference>
<evidence type="ECO:0000313" key="6">
    <source>
        <dbReference type="EMBL" id="TDL30146.1"/>
    </source>
</evidence>
<feature type="region of interest" description="Disordered" evidence="4">
    <location>
        <begin position="1"/>
        <end position="31"/>
    </location>
</feature>
<reference evidence="6 7" key="1">
    <citation type="submission" date="2018-06" db="EMBL/GenBank/DDBJ databases">
        <title>A transcriptomic atlas of mushroom development highlights an independent origin of complex multicellularity.</title>
        <authorList>
            <consortium name="DOE Joint Genome Institute"/>
            <person name="Krizsan K."/>
            <person name="Almasi E."/>
            <person name="Merenyi Z."/>
            <person name="Sahu N."/>
            <person name="Viragh M."/>
            <person name="Koszo T."/>
            <person name="Mondo S."/>
            <person name="Kiss B."/>
            <person name="Balint B."/>
            <person name="Kues U."/>
            <person name="Barry K."/>
            <person name="Hegedus J.C."/>
            <person name="Henrissat B."/>
            <person name="Johnson J."/>
            <person name="Lipzen A."/>
            <person name="Ohm R."/>
            <person name="Nagy I."/>
            <person name="Pangilinan J."/>
            <person name="Yan J."/>
            <person name="Xiong Y."/>
            <person name="Grigoriev I.V."/>
            <person name="Hibbett D.S."/>
            <person name="Nagy L.G."/>
        </authorList>
    </citation>
    <scope>NUCLEOTIDE SEQUENCE [LARGE SCALE GENOMIC DNA]</scope>
    <source>
        <strain evidence="6 7">SZMC22713</strain>
    </source>
</reference>
<dbReference type="GO" id="GO:0003729">
    <property type="term" value="F:mRNA binding"/>
    <property type="evidence" value="ECO:0007669"/>
    <property type="project" value="TreeGrafter"/>
</dbReference>
<keyword evidence="2" id="KW-0396">Initiation factor</keyword>
<dbReference type="InterPro" id="IPR003890">
    <property type="entry name" value="MIF4G-like_typ-3"/>
</dbReference>
<dbReference type="Gene3D" id="1.20.1280.50">
    <property type="match status" value="1"/>
</dbReference>
<evidence type="ECO:0000256" key="1">
    <source>
        <dbReference type="ARBA" id="ARBA00005775"/>
    </source>
</evidence>
<evidence type="ECO:0000256" key="4">
    <source>
        <dbReference type="SAM" id="MobiDB-lite"/>
    </source>
</evidence>